<dbReference type="EMBL" id="JACHWP010000008">
    <property type="protein sequence ID" value="MBB3023614.1"/>
    <property type="molecule type" value="Genomic_DNA"/>
</dbReference>
<feature type="region of interest" description="Disordered" evidence="1">
    <location>
        <begin position="36"/>
        <end position="63"/>
    </location>
</feature>
<evidence type="ECO:0000313" key="3">
    <source>
        <dbReference type="Proteomes" id="UP000568050"/>
    </source>
</evidence>
<name>A0A839QTH6_9MICO</name>
<comment type="caution">
    <text evidence="2">The sequence shown here is derived from an EMBL/GenBank/DDBJ whole genome shotgun (WGS) entry which is preliminary data.</text>
</comment>
<evidence type="ECO:0000256" key="1">
    <source>
        <dbReference type="SAM" id="MobiDB-lite"/>
    </source>
</evidence>
<reference evidence="2 3" key="1">
    <citation type="submission" date="2020-08" db="EMBL/GenBank/DDBJ databases">
        <title>Sequencing the genomes of 1000 actinobacteria strains.</title>
        <authorList>
            <person name="Klenk H.-P."/>
        </authorList>
    </citation>
    <scope>NUCLEOTIDE SEQUENCE [LARGE SCALE GENOMIC DNA]</scope>
    <source>
        <strain evidence="2 3">DSM 23040</strain>
    </source>
</reference>
<keyword evidence="3" id="KW-1185">Reference proteome</keyword>
<evidence type="ECO:0000313" key="2">
    <source>
        <dbReference type="EMBL" id="MBB3023614.1"/>
    </source>
</evidence>
<dbReference type="RefSeq" id="WP_183376952.1">
    <property type="nucleotide sequence ID" value="NZ_CBCSFZ010000027.1"/>
</dbReference>
<sequence>MTYTEPAQMLDLSAARPAFERLTAFVKAAGAAENASTDSSAATDSASAAGTVPGAGPQLIDPNETAAQIPPVLQPLVDEFAGIHLDDDFEVNLVIDERTDLGPYTLLGDTDEYYPLFETADEAIIVTIADNGNAGGVWYIDEELGLHLLATSLPAYLETVGNAIAAVGSDSGERVKMHLLSHTVSTVNVLNTVEDLDARVQFSEDGQQATIVKG</sequence>
<organism evidence="2 3">
    <name type="scientific">Helcobacillus massiliensis</name>
    <dbReference type="NCBI Taxonomy" id="521392"/>
    <lineage>
        <taxon>Bacteria</taxon>
        <taxon>Bacillati</taxon>
        <taxon>Actinomycetota</taxon>
        <taxon>Actinomycetes</taxon>
        <taxon>Micrococcales</taxon>
        <taxon>Dermabacteraceae</taxon>
        <taxon>Helcobacillus</taxon>
    </lineage>
</organism>
<feature type="compositionally biased region" description="Low complexity" evidence="1">
    <location>
        <begin position="36"/>
        <end position="49"/>
    </location>
</feature>
<protein>
    <submittedName>
        <fullName evidence="2">Uncharacterized protein</fullName>
    </submittedName>
</protein>
<dbReference type="AlphaFoldDB" id="A0A839QTH6"/>
<dbReference type="Proteomes" id="UP000568050">
    <property type="component" value="Unassembled WGS sequence"/>
</dbReference>
<proteinExistence type="predicted"/>
<gene>
    <name evidence="2" type="ORF">FHX50_001911</name>
</gene>
<accession>A0A839QTH6</accession>